<dbReference type="OrthoDB" id="964483at2"/>
<feature type="region of interest" description="Disordered" evidence="1">
    <location>
        <begin position="145"/>
        <end position="188"/>
    </location>
</feature>
<evidence type="ECO:0008006" key="4">
    <source>
        <dbReference type="Google" id="ProtNLM"/>
    </source>
</evidence>
<evidence type="ECO:0000256" key="1">
    <source>
        <dbReference type="SAM" id="MobiDB-lite"/>
    </source>
</evidence>
<dbReference type="InterPro" id="IPR022385">
    <property type="entry name" value="Rhs_assc_core"/>
</dbReference>
<dbReference type="AlphaFoldDB" id="A0A502E2W0"/>
<feature type="compositionally biased region" description="Basic and acidic residues" evidence="1">
    <location>
        <begin position="230"/>
        <end position="241"/>
    </location>
</feature>
<dbReference type="InterPro" id="IPR028208">
    <property type="entry name" value="Effector_pro_NleD-like"/>
</dbReference>
<dbReference type="EMBL" id="RCZH01000031">
    <property type="protein sequence ID" value="TPG31092.1"/>
    <property type="molecule type" value="Genomic_DNA"/>
</dbReference>
<comment type="caution">
    <text evidence="2">The sequence shown here is derived from an EMBL/GenBank/DDBJ whole genome shotgun (WGS) entry which is preliminary data.</text>
</comment>
<gene>
    <name evidence="2" type="ORF">EAH81_27130</name>
</gene>
<keyword evidence="3" id="KW-1185">Reference proteome</keyword>
<dbReference type="Proteomes" id="UP000319700">
    <property type="component" value="Unassembled WGS sequence"/>
</dbReference>
<name>A0A502E2W0_9FLAO</name>
<feature type="region of interest" description="Disordered" evidence="1">
    <location>
        <begin position="230"/>
        <end position="250"/>
    </location>
</feature>
<dbReference type="Pfam" id="PF14891">
    <property type="entry name" value="Peptidase_M91"/>
    <property type="match status" value="1"/>
</dbReference>
<organism evidence="2 3">
    <name type="scientific">Flavobacterium pectinovorum</name>
    <dbReference type="NCBI Taxonomy" id="29533"/>
    <lineage>
        <taxon>Bacteria</taxon>
        <taxon>Pseudomonadati</taxon>
        <taxon>Bacteroidota</taxon>
        <taxon>Flavobacteriia</taxon>
        <taxon>Flavobacteriales</taxon>
        <taxon>Flavobacteriaceae</taxon>
        <taxon>Flavobacterium</taxon>
    </lineage>
</organism>
<proteinExistence type="predicted"/>
<sequence>MQDELGLNMYDYGSRLYDPARAGWSNIDPLTEKMRRYSPYNYCFDNPLRFTDPDGMAPKDIIVVGTKEYKQQVMADLQKLTNQKLIFKTGANGQGKIEFAGTPTGSKKPVGTDLVSKLIASKHETIIKASSDGDNHTSYTDRAAAEGREKGGSGATVEYNPNNRGDGESGIKNADGTTGRPPQVGLGHELGHVEQGIDGKVTSTKVIATNPDDNNARTYLGQDEIDVRKNVDNPIRKEQGAKQRALPVVE</sequence>
<evidence type="ECO:0000313" key="2">
    <source>
        <dbReference type="EMBL" id="TPG31092.1"/>
    </source>
</evidence>
<dbReference type="NCBIfam" id="TIGR03696">
    <property type="entry name" value="Rhs_assc_core"/>
    <property type="match status" value="1"/>
</dbReference>
<dbReference type="Gene3D" id="2.180.10.10">
    <property type="entry name" value="RHS repeat-associated core"/>
    <property type="match status" value="1"/>
</dbReference>
<protein>
    <recommendedName>
        <fullName evidence="4">RHS repeat-associated core domain-containing protein</fullName>
    </recommendedName>
</protein>
<accession>A0A502E2W0</accession>
<evidence type="ECO:0000313" key="3">
    <source>
        <dbReference type="Proteomes" id="UP000319700"/>
    </source>
</evidence>
<reference evidence="2 3" key="1">
    <citation type="journal article" date="2019" name="Environ. Microbiol.">
        <title>Species interactions and distinct microbial communities in high Arctic permafrost affected cryosols are associated with the CH4 and CO2 gas fluxes.</title>
        <authorList>
            <person name="Altshuler I."/>
            <person name="Hamel J."/>
            <person name="Turney S."/>
            <person name="Magnuson E."/>
            <person name="Levesque R."/>
            <person name="Greer C."/>
            <person name="Whyte L.G."/>
        </authorList>
    </citation>
    <scope>NUCLEOTIDE SEQUENCE [LARGE SCALE GENOMIC DNA]</scope>
    <source>
        <strain evidence="2 3">42</strain>
    </source>
</reference>